<dbReference type="AlphaFoldDB" id="A0A2Z4Y3M0"/>
<dbReference type="PANTHER" id="PTHR38454">
    <property type="entry name" value="INTEGRAL MEMBRANE PROTEIN-RELATED"/>
    <property type="match status" value="1"/>
</dbReference>
<evidence type="ECO:0000313" key="2">
    <source>
        <dbReference type="EMBL" id="AXA35730.1"/>
    </source>
</evidence>
<feature type="transmembrane region" description="Helical" evidence="1">
    <location>
        <begin position="31"/>
        <end position="53"/>
    </location>
</feature>
<evidence type="ECO:0008006" key="4">
    <source>
        <dbReference type="Google" id="ProtNLM"/>
    </source>
</evidence>
<feature type="transmembrane region" description="Helical" evidence="1">
    <location>
        <begin position="419"/>
        <end position="440"/>
    </location>
</feature>
<feature type="transmembrane region" description="Helical" evidence="1">
    <location>
        <begin position="475"/>
        <end position="496"/>
    </location>
</feature>
<accession>A0A2Z4Y3M0</accession>
<protein>
    <recommendedName>
        <fullName evidence="4">YfhO family protein</fullName>
    </recommendedName>
</protein>
<feature type="transmembrane region" description="Helical" evidence="1">
    <location>
        <begin position="503"/>
        <end position="521"/>
    </location>
</feature>
<keyword evidence="1" id="KW-0472">Membrane</keyword>
<feature type="transmembrane region" description="Helical" evidence="1">
    <location>
        <begin position="772"/>
        <end position="792"/>
    </location>
</feature>
<feature type="transmembrane region" description="Helical" evidence="1">
    <location>
        <begin position="221"/>
        <end position="239"/>
    </location>
</feature>
<feature type="transmembrane region" description="Helical" evidence="1">
    <location>
        <begin position="251"/>
        <end position="273"/>
    </location>
</feature>
<dbReference type="KEGG" id="schv:BRCON_0953"/>
<evidence type="ECO:0000256" key="1">
    <source>
        <dbReference type="SAM" id="Phobius"/>
    </source>
</evidence>
<organism evidence="2 3">
    <name type="scientific">Sumerlaea chitinivorans</name>
    <dbReference type="NCBI Taxonomy" id="2250252"/>
    <lineage>
        <taxon>Bacteria</taxon>
        <taxon>Candidatus Sumerlaeota</taxon>
        <taxon>Candidatus Sumerlaeia</taxon>
        <taxon>Candidatus Sumerlaeales</taxon>
        <taxon>Candidatus Sumerlaeaceae</taxon>
        <taxon>Candidatus Sumerlaea</taxon>
    </lineage>
</organism>
<feature type="transmembrane region" description="Helical" evidence="1">
    <location>
        <begin position="352"/>
        <end position="378"/>
    </location>
</feature>
<keyword evidence="1" id="KW-0812">Transmembrane</keyword>
<feature type="transmembrane region" description="Helical" evidence="1">
    <location>
        <begin position="121"/>
        <end position="140"/>
    </location>
</feature>
<keyword evidence="1" id="KW-1133">Transmembrane helix</keyword>
<feature type="transmembrane region" description="Helical" evidence="1">
    <location>
        <begin position="390"/>
        <end position="412"/>
    </location>
</feature>
<feature type="transmembrane region" description="Helical" evidence="1">
    <location>
        <begin position="147"/>
        <end position="165"/>
    </location>
</feature>
<dbReference type="PANTHER" id="PTHR38454:SF1">
    <property type="entry name" value="INTEGRAL MEMBRANE PROTEIN"/>
    <property type="match status" value="1"/>
</dbReference>
<feature type="transmembrane region" description="Helical" evidence="1">
    <location>
        <begin position="319"/>
        <end position="340"/>
    </location>
</feature>
<reference evidence="2 3" key="1">
    <citation type="submission" date="2018-05" db="EMBL/GenBank/DDBJ databases">
        <title>A metagenomic window into the 2 km-deep terrestrial subsurface aquifer revealed taxonomically and functionally diverse microbial community comprising novel uncultured bacterial lineages.</title>
        <authorList>
            <person name="Kadnikov V.V."/>
            <person name="Mardanov A.V."/>
            <person name="Beletsky A.V."/>
            <person name="Banks D."/>
            <person name="Pimenov N.V."/>
            <person name="Frank Y.A."/>
            <person name="Karnachuk O.V."/>
            <person name="Ravin N.V."/>
        </authorList>
    </citation>
    <scope>NUCLEOTIDE SEQUENCE [LARGE SCALE GENOMIC DNA]</scope>
    <source>
        <strain evidence="2">BY</strain>
    </source>
</reference>
<name>A0A2Z4Y3M0_SUMC1</name>
<dbReference type="InterPro" id="IPR018580">
    <property type="entry name" value="Uncharacterised_YfhO"/>
</dbReference>
<dbReference type="EMBL" id="CP030759">
    <property type="protein sequence ID" value="AXA35730.1"/>
    <property type="molecule type" value="Genomic_DNA"/>
</dbReference>
<sequence length="807" mass="88719">MKARKSTSEPDLGKTNGAPTPLAYDLIRSWAVAYGIAAAVAISLFAGSLPFFLSHYLGSPSCDMNIAYRHFLSFGTRWLRQGVWPQWNPHIFCGTPFLPGTCGAMLSPLNLPCLLALPQPLSINLAILIHAIVLATGGVYWARQYGLGPIGGALAGCLCVAGSAFANRVFAGHFTIVSTMAWIPWLLALHEQILRGHRRSALPLGVVAALMVYSGHLQLCYYAAVLSALMYVVALISQTRTERSAWFLQTLKLYSFALAVAFGLSAIELLPVLDTVRFSARTAARDLSWVRRFSMPLENYFNLIAPNFLGARLQYAGRWFWWEVAPYLGVGALLLALLGAARSTIERQRWPLLALVIGSFVLAGAPDLPLIGPAVSLLPGWTLFRGHAKILIFGMLGAAVLAAAGFVSLTTLSKRQFRVLVGIGVIVTLSAAIGLAGGWLPFWVKHLSNSEIVQDRVQSIGMSGPELARRLYGTLHLAAMISFIFSVLFLLFLILLRRVQHRALFPVFFGVLVLDPWLLSWKTANEHFPLAQPPLFTAIGAYARAQSSPGRIEVPGIGLVNAGMSVEAEAVGGNDVSVSRYYDTFVNAYRRVRPSEPNLHTRFDWDSPLMDIANLTTIVLPRANEVSPNVPLTLSDTVGEWNFWQRKTVLPRAYVVSRAIWVPDREDAIQEALERGADFHREVLLVGRAEEDQPSTTAVAEAVPATLQYFGLHRVEVHVPTDGYLVLADAYYPHWEASRNGEKIPVYRANGMFRGVHAKAGDMIVFEYRNRMFLAGAIVSGISWLLILALVAKQRIWGKRQDPPSSL</sequence>
<evidence type="ECO:0000313" key="3">
    <source>
        <dbReference type="Proteomes" id="UP000262583"/>
    </source>
</evidence>
<dbReference type="Proteomes" id="UP000262583">
    <property type="component" value="Chromosome"/>
</dbReference>
<proteinExistence type="predicted"/>
<gene>
    <name evidence="2" type="ORF">BRCON_0953</name>
</gene>